<accession>A0A1H4CJM6</accession>
<feature type="signal peptide" evidence="1">
    <location>
        <begin position="1"/>
        <end position="19"/>
    </location>
</feature>
<evidence type="ECO:0000256" key="1">
    <source>
        <dbReference type="SAM" id="SignalP"/>
    </source>
</evidence>
<keyword evidence="1" id="KW-0732">Signal</keyword>
<keyword evidence="3" id="KW-1185">Reference proteome</keyword>
<dbReference type="Proteomes" id="UP000198820">
    <property type="component" value="Unassembled WGS sequence"/>
</dbReference>
<dbReference type="RefSeq" id="WP_159429420.1">
    <property type="nucleotide sequence ID" value="NZ_FNQF01000008.1"/>
</dbReference>
<dbReference type="EMBL" id="FNQF01000008">
    <property type="protein sequence ID" value="SEA60554.1"/>
    <property type="molecule type" value="Genomic_DNA"/>
</dbReference>
<feature type="chain" id="PRO_5011524649" evidence="1">
    <location>
        <begin position="20"/>
        <end position="413"/>
    </location>
</feature>
<proteinExistence type="predicted"/>
<reference evidence="2 3" key="1">
    <citation type="submission" date="2016-10" db="EMBL/GenBank/DDBJ databases">
        <authorList>
            <person name="de Groot N.N."/>
        </authorList>
    </citation>
    <scope>NUCLEOTIDE SEQUENCE [LARGE SCALE GENOMIC DNA]</scope>
    <source>
        <strain evidence="2 3">DSM 23581</strain>
    </source>
</reference>
<evidence type="ECO:0000313" key="2">
    <source>
        <dbReference type="EMBL" id="SEA60554.1"/>
    </source>
</evidence>
<evidence type="ECO:0000313" key="3">
    <source>
        <dbReference type="Proteomes" id="UP000198820"/>
    </source>
</evidence>
<name>A0A1H4CJM6_9FLAO</name>
<organism evidence="2 3">
    <name type="scientific">Psychroflexus halocasei</name>
    <dbReference type="NCBI Taxonomy" id="908615"/>
    <lineage>
        <taxon>Bacteria</taxon>
        <taxon>Pseudomonadati</taxon>
        <taxon>Bacteroidota</taxon>
        <taxon>Flavobacteriia</taxon>
        <taxon>Flavobacteriales</taxon>
        <taxon>Flavobacteriaceae</taxon>
        <taxon>Psychroflexus</taxon>
    </lineage>
</organism>
<dbReference type="AlphaFoldDB" id="A0A1H4CJM6"/>
<sequence length="413" mass="48152">MKKTLAALFLIFTLPFTWAQSSFEKGYIVNNEGVKINCYIKDNNWKATPSSFRYKTNLNETAKDGEMVHVKEFGIGDDKRFERHTVKIDRSLDDVNFLTSSRLSELNEETLFLQVLVTGKATLYYYESGKLRRFFYKTGEDDVQPLIYKRYYNKNRKIATNSRYRQQLFNNVNCDKISQKSIENLKYFKDDLIDYFVKYNSCFGDLKADEVKEDKSTFIVKEKKNKGQFNLSLRPSYRKGSVNVTNFTIGEPRSPKFSDQNQFAFGVELEYILPFHNNKWAVFVEPTFVQSYEGFKEIGHFKNQIDYSSIETPIGIRHYFFLGQDFKIFLNGAFIIDVPISNSELSFAEQRSSITIESGTNIGLGAGIKFKNKFSLEFRYLTERELLIKHQNVSAKYESLTFVLGYSFNLSKK</sequence>
<protein>
    <submittedName>
        <fullName evidence="2">Outer membrane protein beta-barrel domain-containing protein</fullName>
    </submittedName>
</protein>
<gene>
    <name evidence="2" type="ORF">SAMN05421540_10840</name>
</gene>